<name>A0ABN2KTM4_9MICC</name>
<reference evidence="2 3" key="1">
    <citation type="journal article" date="2019" name="Int. J. Syst. Evol. Microbiol.">
        <title>The Global Catalogue of Microorganisms (GCM) 10K type strain sequencing project: providing services to taxonomists for standard genome sequencing and annotation.</title>
        <authorList>
            <consortium name="The Broad Institute Genomics Platform"/>
            <consortium name="The Broad Institute Genome Sequencing Center for Infectious Disease"/>
            <person name="Wu L."/>
            <person name="Ma J."/>
        </authorList>
    </citation>
    <scope>NUCLEOTIDE SEQUENCE [LARGE SCALE GENOMIC DNA]</scope>
    <source>
        <strain evidence="2 3">JCM 14735</strain>
    </source>
</reference>
<evidence type="ECO:0000256" key="1">
    <source>
        <dbReference type="SAM" id="Phobius"/>
    </source>
</evidence>
<sequence>MRNPRRTAGLLWLLVLVWAVALVGALLGGGTSSASSFAVLAVLCAAGALLLGRRARR</sequence>
<feature type="transmembrane region" description="Helical" evidence="1">
    <location>
        <begin position="35"/>
        <end position="52"/>
    </location>
</feature>
<protein>
    <recommendedName>
        <fullName evidence="4">LPXTG cell wall anchor domain-containing protein</fullName>
    </recommendedName>
</protein>
<dbReference type="EMBL" id="BAAAOA010000029">
    <property type="protein sequence ID" value="GAA1765835.1"/>
    <property type="molecule type" value="Genomic_DNA"/>
</dbReference>
<proteinExistence type="predicted"/>
<dbReference type="RefSeq" id="WP_344123099.1">
    <property type="nucleotide sequence ID" value="NZ_BAAAOA010000029.1"/>
</dbReference>
<evidence type="ECO:0008006" key="4">
    <source>
        <dbReference type="Google" id="ProtNLM"/>
    </source>
</evidence>
<keyword evidence="3" id="KW-1185">Reference proteome</keyword>
<dbReference type="Proteomes" id="UP001501204">
    <property type="component" value="Unassembled WGS sequence"/>
</dbReference>
<evidence type="ECO:0000313" key="3">
    <source>
        <dbReference type="Proteomes" id="UP001501204"/>
    </source>
</evidence>
<gene>
    <name evidence="2" type="ORF">GCM10009767_25610</name>
</gene>
<organism evidence="2 3">
    <name type="scientific">Kocuria aegyptia</name>
    <dbReference type="NCBI Taxonomy" id="330943"/>
    <lineage>
        <taxon>Bacteria</taxon>
        <taxon>Bacillati</taxon>
        <taxon>Actinomycetota</taxon>
        <taxon>Actinomycetes</taxon>
        <taxon>Micrococcales</taxon>
        <taxon>Micrococcaceae</taxon>
        <taxon>Kocuria</taxon>
    </lineage>
</organism>
<keyword evidence="1" id="KW-0812">Transmembrane</keyword>
<keyword evidence="1" id="KW-0472">Membrane</keyword>
<keyword evidence="1" id="KW-1133">Transmembrane helix</keyword>
<accession>A0ABN2KTM4</accession>
<evidence type="ECO:0000313" key="2">
    <source>
        <dbReference type="EMBL" id="GAA1765835.1"/>
    </source>
</evidence>
<comment type="caution">
    <text evidence="2">The sequence shown here is derived from an EMBL/GenBank/DDBJ whole genome shotgun (WGS) entry which is preliminary data.</text>
</comment>